<dbReference type="Gene3D" id="3.30.1360.200">
    <property type="match status" value="1"/>
</dbReference>
<dbReference type="EMBL" id="ABOX02000045">
    <property type="protein sequence ID" value="EEF58335.1"/>
    <property type="molecule type" value="Genomic_DNA"/>
</dbReference>
<dbReference type="Proteomes" id="UP000003688">
    <property type="component" value="Unassembled WGS sequence"/>
</dbReference>
<evidence type="ECO:0000313" key="2">
    <source>
        <dbReference type="Proteomes" id="UP000003688"/>
    </source>
</evidence>
<dbReference type="STRING" id="320771.Cflav_PD1274"/>
<proteinExistence type="predicted"/>
<reference evidence="1 2" key="1">
    <citation type="journal article" date="2011" name="J. Bacteriol.">
        <title>Genome sequence of 'Pedosphaera parvula' Ellin514, an aerobic Verrucomicrobial isolate from pasture soil.</title>
        <authorList>
            <person name="Kant R."/>
            <person name="van Passel M.W."/>
            <person name="Sangwan P."/>
            <person name="Palva A."/>
            <person name="Lucas S."/>
            <person name="Copeland A."/>
            <person name="Lapidus A."/>
            <person name="Glavina Del Rio T."/>
            <person name="Dalin E."/>
            <person name="Tice H."/>
            <person name="Bruce D."/>
            <person name="Goodwin L."/>
            <person name="Pitluck S."/>
            <person name="Chertkov O."/>
            <person name="Larimer F.W."/>
            <person name="Land M.L."/>
            <person name="Hauser L."/>
            <person name="Brettin T.S."/>
            <person name="Detter J.C."/>
            <person name="Han S."/>
            <person name="de Vos W.M."/>
            <person name="Janssen P.H."/>
            <person name="Smidt H."/>
        </authorList>
    </citation>
    <scope>NUCLEOTIDE SEQUENCE [LARGE SCALE GENOMIC DNA]</scope>
    <source>
        <strain evidence="1 2">Ellin514</strain>
    </source>
</reference>
<name>B9XP84_PEDPL</name>
<dbReference type="RefSeq" id="WP_007417620.1">
    <property type="nucleotide sequence ID" value="NZ_ABOX02000045.1"/>
</dbReference>
<comment type="caution">
    <text evidence="1">The sequence shown here is derived from an EMBL/GenBank/DDBJ whole genome shotgun (WGS) entry which is preliminary data.</text>
</comment>
<keyword evidence="2" id="KW-1185">Reference proteome</keyword>
<sequence precursor="true">MMTKWARFNIYLLSTAALLLICGCQSPDKARKKQVTQISFHLETNQDGTDHNESVPVYRENPIYVNVEKKAFIDEGSIDQAKLVDDMGGFSIQLKLNWEGTQLLQGVSTGNRGKRVAILAVFGKSPRWLGAPVMNKSIADGVFTFTPDASREEAERIVRGLNNLSQAIKKDESW</sequence>
<organism evidence="1 2">
    <name type="scientific">Pedosphaera parvula (strain Ellin514)</name>
    <dbReference type="NCBI Taxonomy" id="320771"/>
    <lineage>
        <taxon>Bacteria</taxon>
        <taxon>Pseudomonadati</taxon>
        <taxon>Verrucomicrobiota</taxon>
        <taxon>Pedosphaerae</taxon>
        <taxon>Pedosphaerales</taxon>
        <taxon>Pedosphaeraceae</taxon>
        <taxon>Pedosphaera</taxon>
    </lineage>
</organism>
<dbReference type="AlphaFoldDB" id="B9XP84"/>
<accession>B9XP84</accession>
<dbReference type="PROSITE" id="PS51257">
    <property type="entry name" value="PROKAR_LIPOPROTEIN"/>
    <property type="match status" value="1"/>
</dbReference>
<protein>
    <recommendedName>
        <fullName evidence="3">Lipoprotein</fullName>
    </recommendedName>
</protein>
<gene>
    <name evidence="1" type="ORF">Cflav_PD1274</name>
</gene>
<evidence type="ECO:0000313" key="1">
    <source>
        <dbReference type="EMBL" id="EEF58335.1"/>
    </source>
</evidence>
<evidence type="ECO:0008006" key="3">
    <source>
        <dbReference type="Google" id="ProtNLM"/>
    </source>
</evidence>
<dbReference type="OrthoDB" id="9846004at2"/>